<sequence>MNISVRPILLNDSLYCDYCLCDTVHSGRHIMIPLFLWHLNQLQWLINFQLRNRVLQVFMRASFKVTRSSVILPYPGITSAIPRYYFMEFIMITAAPDHLLFVLVLMDNIIELARKSRSMKTGTGMKKDKGSGKGSGRERLSELPDEVLVHILSFLPTVDTVRTVLVRRFGNRWTLVHSLDRPFINDRDRAEESTILMSSSNFVQNVLIFHRRPTINKFHLEILVGIPDIETWVRFAMSREAQSLSINIYSCHSDSHRLPRCVFGSQTLVSLEIMRCVIVPRTWVSMGSVRKLVLKRVSVGDSGESRN</sequence>
<dbReference type="InterPro" id="IPR036047">
    <property type="entry name" value="F-box-like_dom_sf"/>
</dbReference>
<dbReference type="PANTHER" id="PTHR31293:SF12">
    <property type="entry name" value="RNI-LIKE SUPERFAMILY PROTEIN"/>
    <property type="match status" value="1"/>
</dbReference>
<protein>
    <recommendedName>
        <fullName evidence="1">F-box domain-containing protein</fullName>
    </recommendedName>
</protein>
<dbReference type="EMBL" id="JAKOGI010000538">
    <property type="protein sequence ID" value="KAJ8433461.1"/>
    <property type="molecule type" value="Genomic_DNA"/>
</dbReference>
<name>A0A9Q1JZ13_9CARY</name>
<comment type="caution">
    <text evidence="2">The sequence shown here is derived from an EMBL/GenBank/DDBJ whole genome shotgun (WGS) entry which is preliminary data.</text>
</comment>
<gene>
    <name evidence="2" type="ORF">Cgig2_014502</name>
</gene>
<dbReference type="AlphaFoldDB" id="A0A9Q1JZ13"/>
<reference evidence="2" key="1">
    <citation type="submission" date="2022-04" db="EMBL/GenBank/DDBJ databases">
        <title>Carnegiea gigantea Genome sequencing and assembly v2.</title>
        <authorList>
            <person name="Copetti D."/>
            <person name="Sanderson M.J."/>
            <person name="Burquez A."/>
            <person name="Wojciechowski M.F."/>
        </authorList>
    </citation>
    <scope>NUCLEOTIDE SEQUENCE</scope>
    <source>
        <strain evidence="2">SGP5-SGP5p</strain>
        <tissue evidence="2">Aerial part</tissue>
    </source>
</reference>
<dbReference type="PANTHER" id="PTHR31293">
    <property type="entry name" value="RNI-LIKE SUPERFAMILY PROTEIN"/>
    <property type="match status" value="1"/>
</dbReference>
<evidence type="ECO:0000259" key="1">
    <source>
        <dbReference type="PROSITE" id="PS50181"/>
    </source>
</evidence>
<dbReference type="InterPro" id="IPR055294">
    <property type="entry name" value="FBL60-like"/>
</dbReference>
<dbReference type="SUPFAM" id="SSF81383">
    <property type="entry name" value="F-box domain"/>
    <property type="match status" value="1"/>
</dbReference>
<keyword evidence="3" id="KW-1185">Reference proteome</keyword>
<evidence type="ECO:0000313" key="2">
    <source>
        <dbReference type="EMBL" id="KAJ8433461.1"/>
    </source>
</evidence>
<dbReference type="Proteomes" id="UP001153076">
    <property type="component" value="Unassembled WGS sequence"/>
</dbReference>
<dbReference type="Pfam" id="PF00646">
    <property type="entry name" value="F-box"/>
    <property type="match status" value="1"/>
</dbReference>
<evidence type="ECO:0000313" key="3">
    <source>
        <dbReference type="Proteomes" id="UP001153076"/>
    </source>
</evidence>
<feature type="domain" description="F-box" evidence="1">
    <location>
        <begin position="137"/>
        <end position="186"/>
    </location>
</feature>
<accession>A0A9Q1JZ13</accession>
<organism evidence="2 3">
    <name type="scientific">Carnegiea gigantea</name>
    <dbReference type="NCBI Taxonomy" id="171969"/>
    <lineage>
        <taxon>Eukaryota</taxon>
        <taxon>Viridiplantae</taxon>
        <taxon>Streptophyta</taxon>
        <taxon>Embryophyta</taxon>
        <taxon>Tracheophyta</taxon>
        <taxon>Spermatophyta</taxon>
        <taxon>Magnoliopsida</taxon>
        <taxon>eudicotyledons</taxon>
        <taxon>Gunneridae</taxon>
        <taxon>Pentapetalae</taxon>
        <taxon>Caryophyllales</taxon>
        <taxon>Cactineae</taxon>
        <taxon>Cactaceae</taxon>
        <taxon>Cactoideae</taxon>
        <taxon>Echinocereeae</taxon>
        <taxon>Carnegiea</taxon>
    </lineage>
</organism>
<dbReference type="OrthoDB" id="1939276at2759"/>
<proteinExistence type="predicted"/>
<dbReference type="PROSITE" id="PS50181">
    <property type="entry name" value="FBOX"/>
    <property type="match status" value="1"/>
</dbReference>
<dbReference type="InterPro" id="IPR001810">
    <property type="entry name" value="F-box_dom"/>
</dbReference>